<dbReference type="NCBIfam" id="NF033664">
    <property type="entry name" value="PACE_transport"/>
    <property type="match status" value="1"/>
</dbReference>
<dbReference type="STRING" id="265072.Mfla_0403"/>
<feature type="transmembrane region" description="Helical" evidence="1">
    <location>
        <begin position="35"/>
        <end position="56"/>
    </location>
</feature>
<dbReference type="RefSeq" id="WP_011478771.1">
    <property type="nucleotide sequence ID" value="NC_007947.1"/>
</dbReference>
<dbReference type="OrthoDB" id="1631120at2"/>
<protein>
    <submittedName>
        <fullName evidence="3">Transmembrane pair</fullName>
    </submittedName>
</protein>
<evidence type="ECO:0000313" key="3">
    <source>
        <dbReference type="EMBL" id="ABE48674.1"/>
    </source>
</evidence>
<reference evidence="3 4" key="1">
    <citation type="submission" date="2006-03" db="EMBL/GenBank/DDBJ databases">
        <title>Complete sequence of Methylobacillus flagellatus KT.</title>
        <authorList>
            <consortium name="US DOE Joint Genome Institute"/>
            <person name="Copeland A."/>
            <person name="Lucas S."/>
            <person name="Lapidus A."/>
            <person name="Barry K."/>
            <person name="Detter J.C."/>
            <person name="Glavina del Rio T."/>
            <person name="Hammon N."/>
            <person name="Israni S."/>
            <person name="Dalin E."/>
            <person name="Tice H."/>
            <person name="Pitluck S."/>
            <person name="Brettin T."/>
            <person name="Bruce D."/>
            <person name="Han C."/>
            <person name="Tapia R."/>
            <person name="Saunders E."/>
            <person name="Gilna P."/>
            <person name="Schmutz J."/>
            <person name="Larimer F."/>
            <person name="Land M."/>
            <person name="Kyrpides N."/>
            <person name="Anderson I."/>
            <person name="Richardson P."/>
        </authorList>
    </citation>
    <scope>NUCLEOTIDE SEQUENCE [LARGE SCALE GENOMIC DNA]</scope>
    <source>
        <strain evidence="4">KT / ATCC 51484 / DSM 6875</strain>
    </source>
</reference>
<keyword evidence="1" id="KW-1133">Transmembrane helix</keyword>
<feature type="transmembrane region" description="Helical" evidence="1">
    <location>
        <begin position="77"/>
        <end position="100"/>
    </location>
</feature>
<dbReference type="eggNOG" id="COG4125">
    <property type="taxonomic scope" value="Bacteria"/>
</dbReference>
<feature type="domain" description="Chlorhexidine efflux transporter" evidence="2">
    <location>
        <begin position="71"/>
        <end position="133"/>
    </location>
</feature>
<dbReference type="EMBL" id="CP000284">
    <property type="protein sequence ID" value="ABE48674.1"/>
    <property type="molecule type" value="Genomic_DNA"/>
</dbReference>
<accession>Q1H4B3</accession>
<dbReference type="Pfam" id="PF05232">
    <property type="entry name" value="BTP"/>
    <property type="match status" value="2"/>
</dbReference>
<feature type="transmembrane region" description="Helical" evidence="1">
    <location>
        <begin position="7"/>
        <end position="29"/>
    </location>
</feature>
<feature type="transmembrane region" description="Helical" evidence="1">
    <location>
        <begin position="106"/>
        <end position="128"/>
    </location>
</feature>
<dbReference type="AlphaFoldDB" id="Q1H4B3"/>
<gene>
    <name evidence="3" type="ordered locus">Mfla_0403</name>
</gene>
<evidence type="ECO:0000259" key="2">
    <source>
        <dbReference type="Pfam" id="PF05232"/>
    </source>
</evidence>
<dbReference type="HOGENOM" id="CLU_120004_0_0_4"/>
<dbReference type="Proteomes" id="UP000002440">
    <property type="component" value="Chromosome"/>
</dbReference>
<sequence>MQGIKRKLVYVTLYEAFAMLFTSVGLALFSGRSLAHAGVAGVASSTVAFIWNLIYNTGFEAWEARQPGTGRSVARRLLHAAGFEAGLVVTLVPLFAWWLQVSLWEALWMDIGLIIFFLIYTYLFNLLFDHVFGLPASAQATTGQQPKGCKA</sequence>
<keyword evidence="1" id="KW-0472">Membrane</keyword>
<evidence type="ECO:0000313" key="4">
    <source>
        <dbReference type="Proteomes" id="UP000002440"/>
    </source>
</evidence>
<proteinExistence type="predicted"/>
<organism evidence="3 4">
    <name type="scientific">Methylobacillus flagellatus (strain ATCC 51484 / DSM 6875 / VKM B-1610 / KT)</name>
    <dbReference type="NCBI Taxonomy" id="265072"/>
    <lineage>
        <taxon>Bacteria</taxon>
        <taxon>Pseudomonadati</taxon>
        <taxon>Pseudomonadota</taxon>
        <taxon>Betaproteobacteria</taxon>
        <taxon>Nitrosomonadales</taxon>
        <taxon>Methylophilaceae</taxon>
        <taxon>Methylobacillus</taxon>
    </lineage>
</organism>
<evidence type="ECO:0000256" key="1">
    <source>
        <dbReference type="SAM" id="Phobius"/>
    </source>
</evidence>
<dbReference type="KEGG" id="mfa:Mfla_0403"/>
<keyword evidence="1 3" id="KW-0812">Transmembrane</keyword>
<name>Q1H4B3_METFK</name>
<dbReference type="InterPro" id="IPR058208">
    <property type="entry name" value="PACE"/>
</dbReference>
<feature type="domain" description="Chlorhexidine efflux transporter" evidence="2">
    <location>
        <begin position="3"/>
        <end position="65"/>
    </location>
</feature>
<dbReference type="InterPro" id="IPR007896">
    <property type="entry name" value="BTP_bacteria"/>
</dbReference>
<keyword evidence="4" id="KW-1185">Reference proteome</keyword>